<dbReference type="Proteomes" id="UP000585507">
    <property type="component" value="Unassembled WGS sequence"/>
</dbReference>
<proteinExistence type="predicted"/>
<dbReference type="EMBL" id="JACHBK010000011">
    <property type="protein sequence ID" value="MBB5537837.1"/>
    <property type="molecule type" value="Genomic_DNA"/>
</dbReference>
<evidence type="ECO:0000313" key="2">
    <source>
        <dbReference type="EMBL" id="MBB5537837.1"/>
    </source>
</evidence>
<feature type="chain" id="PRO_5030953347" description="DUF1579 domain-containing protein" evidence="1">
    <location>
        <begin position="23"/>
        <end position="169"/>
    </location>
</feature>
<feature type="signal peptide" evidence="1">
    <location>
        <begin position="1"/>
        <end position="22"/>
    </location>
</feature>
<gene>
    <name evidence="2" type="ORF">GGD55_004558</name>
</gene>
<evidence type="ECO:0008006" key="4">
    <source>
        <dbReference type="Google" id="ProtNLM"/>
    </source>
</evidence>
<name>A0A7W8UG03_9HYPH</name>
<evidence type="ECO:0000256" key="1">
    <source>
        <dbReference type="SAM" id="SignalP"/>
    </source>
</evidence>
<organism evidence="2 3">
    <name type="scientific">Rhizobium giardinii</name>
    <dbReference type="NCBI Taxonomy" id="56731"/>
    <lineage>
        <taxon>Bacteria</taxon>
        <taxon>Pseudomonadati</taxon>
        <taxon>Pseudomonadota</taxon>
        <taxon>Alphaproteobacteria</taxon>
        <taxon>Hyphomicrobiales</taxon>
        <taxon>Rhizobiaceae</taxon>
        <taxon>Rhizobium/Agrobacterium group</taxon>
        <taxon>Rhizobium</taxon>
    </lineage>
</organism>
<accession>A0A7W8UG03</accession>
<keyword evidence="3" id="KW-1185">Reference proteome</keyword>
<dbReference type="AlphaFoldDB" id="A0A7W8UG03"/>
<reference evidence="2 3" key="1">
    <citation type="submission" date="2020-08" db="EMBL/GenBank/DDBJ databases">
        <title>Genomic Encyclopedia of Type Strains, Phase IV (KMG-V): Genome sequencing to study the core and pangenomes of soil and plant-associated prokaryotes.</title>
        <authorList>
            <person name="Whitman W."/>
        </authorList>
    </citation>
    <scope>NUCLEOTIDE SEQUENCE [LARGE SCALE GENOMIC DNA]</scope>
    <source>
        <strain evidence="2 3">SEMIA 4084</strain>
    </source>
</reference>
<sequence length="169" mass="18084">MKTSWIRAAIVALTALSHPALADEAGFLRSLRGTWSGTGTVTMRIGSSPINVLCDFETKAAGTSLAMRGSCRGLVVVHRTVSADIQATGPRYSGTYLGPSGVPSKLSGTRTGNSIDLAVRWGRKINGDHSAKMTIEKVGGNRLRLRTIDRDLKTGTDVVTSDIRLSRYH</sequence>
<keyword evidence="1" id="KW-0732">Signal</keyword>
<protein>
    <recommendedName>
        <fullName evidence="4">DUF1579 domain-containing protein</fullName>
    </recommendedName>
</protein>
<comment type="caution">
    <text evidence="2">The sequence shown here is derived from an EMBL/GenBank/DDBJ whole genome shotgun (WGS) entry which is preliminary data.</text>
</comment>
<evidence type="ECO:0000313" key="3">
    <source>
        <dbReference type="Proteomes" id="UP000585507"/>
    </source>
</evidence>